<sequence>MLIQSQMTAPIIGANNVTQLQELLGTLELQLTPEDLDEITRVSDWERARTELEV</sequence>
<proteinExistence type="predicted"/>
<dbReference type="EMBL" id="CP000358">
    <property type="protein sequence ID" value="ABF44121.1"/>
    <property type="molecule type" value="Genomic_DNA"/>
</dbReference>
<accession>Q1J313</accession>
<dbReference type="AlphaFoldDB" id="Q1J313"/>
<reference evidence="1" key="1">
    <citation type="submission" date="2006-04" db="EMBL/GenBank/DDBJ databases">
        <title>Complete sequence of plasmid1 pDGEO01 of Deinococcus geothermalis DSM 11300.</title>
        <authorList>
            <consortium name="US DOE Joint Genome Institute"/>
            <person name="Copeland A."/>
            <person name="Lucas S."/>
            <person name="Lapidus A."/>
            <person name="Barry K."/>
            <person name="Detter J.C."/>
            <person name="Glavina del Rio T."/>
            <person name="Hammon N."/>
            <person name="Israni S."/>
            <person name="Dalin E."/>
            <person name="Tice H."/>
            <person name="Pitluck S."/>
            <person name="Brettin T."/>
            <person name="Bruce D."/>
            <person name="Han C."/>
            <person name="Tapia R."/>
            <person name="Saunders E."/>
            <person name="Gilna P."/>
            <person name="Schmutz J."/>
            <person name="Larimer F."/>
            <person name="Land M."/>
            <person name="Hauser L."/>
            <person name="Kyrpides N."/>
            <person name="Kim E."/>
            <person name="Daly M.J."/>
            <person name="Fredrickson J.K."/>
            <person name="Makarova K.S."/>
            <person name="Gaidamakova E.K."/>
            <person name="Zhai M."/>
            <person name="Richardson P."/>
        </authorList>
    </citation>
    <scope>NUCLEOTIDE SEQUENCE</scope>
    <source>
        <strain evidence="1">DSM 11300</strain>
        <plasmid evidence="1">pDGEO01</plasmid>
    </source>
</reference>
<dbReference type="Gene3D" id="3.20.20.100">
    <property type="entry name" value="NADP-dependent oxidoreductase domain"/>
    <property type="match status" value="1"/>
</dbReference>
<keyword evidence="1" id="KW-0812">Transmembrane</keyword>
<organism evidence="1 2">
    <name type="scientific">Deinococcus geothermalis (strain DSM 11300 / CIP 105573 / AG-3a)</name>
    <dbReference type="NCBI Taxonomy" id="319795"/>
    <lineage>
        <taxon>Bacteria</taxon>
        <taxon>Thermotogati</taxon>
        <taxon>Deinococcota</taxon>
        <taxon>Deinococci</taxon>
        <taxon>Deinococcales</taxon>
        <taxon>Deinococcaceae</taxon>
        <taxon>Deinococcus</taxon>
    </lineage>
</organism>
<protein>
    <submittedName>
        <fullName evidence="1">Oxidoreductase transmembrane protein</fullName>
    </submittedName>
</protein>
<evidence type="ECO:0000313" key="2">
    <source>
        <dbReference type="Proteomes" id="UP000002431"/>
    </source>
</evidence>
<keyword evidence="2" id="KW-1185">Reference proteome</keyword>
<keyword evidence="1" id="KW-0614">Plasmid</keyword>
<dbReference type="SUPFAM" id="SSF51430">
    <property type="entry name" value="NAD(P)-linked oxidoreductase"/>
    <property type="match status" value="1"/>
</dbReference>
<dbReference type="InterPro" id="IPR036812">
    <property type="entry name" value="NAD(P)_OxRdtase_dom_sf"/>
</dbReference>
<dbReference type="HOGENOM" id="CLU_3042621_0_0_0"/>
<keyword evidence="1" id="KW-0472">Membrane</keyword>
<dbReference type="Proteomes" id="UP000002431">
    <property type="component" value="Plasmid pDGEO01"/>
</dbReference>
<dbReference type="KEGG" id="dge:Dgeo_2688"/>
<geneLocation type="plasmid" evidence="1 2">
    <name>pDGEO01</name>
</geneLocation>
<name>Q1J313_DEIGD</name>
<gene>
    <name evidence="1" type="ordered locus">Dgeo_2688</name>
</gene>
<evidence type="ECO:0000313" key="1">
    <source>
        <dbReference type="EMBL" id="ABF44121.1"/>
    </source>
</evidence>